<keyword evidence="4" id="KW-1185">Reference proteome</keyword>
<protein>
    <submittedName>
        <fullName evidence="3">Uncharacterized protein</fullName>
    </submittedName>
</protein>
<evidence type="ECO:0000256" key="2">
    <source>
        <dbReference type="SAM" id="Phobius"/>
    </source>
</evidence>
<feature type="transmembrane region" description="Helical" evidence="2">
    <location>
        <begin position="593"/>
        <end position="613"/>
    </location>
</feature>
<keyword evidence="2" id="KW-0812">Transmembrane</keyword>
<evidence type="ECO:0000256" key="1">
    <source>
        <dbReference type="SAM" id="Coils"/>
    </source>
</evidence>
<gene>
    <name evidence="3" type="ORF">ACHAW5_010306</name>
</gene>
<reference evidence="3 4" key="1">
    <citation type="submission" date="2024-10" db="EMBL/GenBank/DDBJ databases">
        <title>Updated reference genomes for cyclostephanoid diatoms.</title>
        <authorList>
            <person name="Roberts W.R."/>
            <person name="Alverson A.J."/>
        </authorList>
    </citation>
    <scope>NUCLEOTIDE SEQUENCE [LARGE SCALE GENOMIC DNA]</scope>
    <source>
        <strain evidence="3 4">AJA276-08</strain>
    </source>
</reference>
<evidence type="ECO:0000313" key="3">
    <source>
        <dbReference type="EMBL" id="KAL3782416.1"/>
    </source>
</evidence>
<feature type="coiled-coil region" evidence="1">
    <location>
        <begin position="242"/>
        <end position="363"/>
    </location>
</feature>
<dbReference type="AlphaFoldDB" id="A0ABD3P4R8"/>
<proteinExistence type="predicted"/>
<feature type="coiled-coil region" evidence="1">
    <location>
        <begin position="465"/>
        <end position="530"/>
    </location>
</feature>
<name>A0ABD3P4R8_9STRA</name>
<accession>A0ABD3P4R8</accession>
<keyword evidence="2" id="KW-0472">Membrane</keyword>
<feature type="coiled-coil region" evidence="1">
    <location>
        <begin position="63"/>
        <end position="130"/>
    </location>
</feature>
<organism evidence="3 4">
    <name type="scientific">Stephanodiscus triporus</name>
    <dbReference type="NCBI Taxonomy" id="2934178"/>
    <lineage>
        <taxon>Eukaryota</taxon>
        <taxon>Sar</taxon>
        <taxon>Stramenopiles</taxon>
        <taxon>Ochrophyta</taxon>
        <taxon>Bacillariophyta</taxon>
        <taxon>Coscinodiscophyceae</taxon>
        <taxon>Thalassiosirophycidae</taxon>
        <taxon>Stephanodiscales</taxon>
        <taxon>Stephanodiscaceae</taxon>
        <taxon>Stephanodiscus</taxon>
    </lineage>
</organism>
<dbReference type="EMBL" id="JALLAZ020001017">
    <property type="protein sequence ID" value="KAL3782416.1"/>
    <property type="molecule type" value="Genomic_DNA"/>
</dbReference>
<keyword evidence="1" id="KW-0175">Coiled coil</keyword>
<sequence length="617" mass="69680">MTSTPPESILAAEKKDAGEDWILDFPESVAFEIPIKKKESTIPSSIQMRLAGLADSPRNAFSLEDINRRIDEANKRKQDTLDADISKVAAHNAKAQAIFEKSKEQAAEKLNSLEARINSKLSNAEAKKNEATTSWVQKLSQATIDKLQRGAKAKVDEEWSAKELETKIDIKSLTADLRREEMKLENQEKLAMVNQDKLSRGQLALSAAEDAAKLIDARIEQKVVAADHRREMNQILQSARLNECAASKKEKAADALKQDEEQRHALLAEIEDKAKRAEERKARAIAEKIEAIAAQTKDKLRRGLDVGKLVDEKAKEKSEQITTKVEQANKRREDLIRDQQEILKDLALKKERLVIERKKEEEKAIEVIGKMIRSKLHSANERKEGIIASKVESIKSGYDMKQMRAQETLQLSLAEAKELKLMSEKRLARATKKKNAILKAMVDERQDENRSKIDKVAQLNKIKGLEEIQRLIDIERKLVEANERREAQLLEMMPTKKVLPSPRGSTTSNIEEIENRINKANLRRESYLAEKVDNASKKRKGSPIGRELFAASPTSDDAEFDAKYEVKSEVEEEHRQFLRRASVLTLLTEVGGLNLYFVAVGGIAVAIMGLMLFKRNA</sequence>
<comment type="caution">
    <text evidence="3">The sequence shown here is derived from an EMBL/GenBank/DDBJ whole genome shotgun (WGS) entry which is preliminary data.</text>
</comment>
<evidence type="ECO:0000313" key="4">
    <source>
        <dbReference type="Proteomes" id="UP001530315"/>
    </source>
</evidence>
<keyword evidence="2" id="KW-1133">Transmembrane helix</keyword>
<dbReference type="Proteomes" id="UP001530315">
    <property type="component" value="Unassembled WGS sequence"/>
</dbReference>